<feature type="region of interest" description="Disordered" evidence="3">
    <location>
        <begin position="314"/>
        <end position="380"/>
    </location>
</feature>
<feature type="domain" description="USP" evidence="4">
    <location>
        <begin position="1"/>
        <end position="295"/>
    </location>
</feature>
<keyword evidence="6" id="KW-1185">Reference proteome</keyword>
<evidence type="ECO:0000313" key="6">
    <source>
        <dbReference type="Proteomes" id="UP001381693"/>
    </source>
</evidence>
<protein>
    <submittedName>
        <fullName evidence="5">Ubiquitinyl hydrolase activity protein</fullName>
    </submittedName>
</protein>
<dbReference type="Proteomes" id="UP001381693">
    <property type="component" value="Unassembled WGS sequence"/>
</dbReference>
<evidence type="ECO:0000256" key="2">
    <source>
        <dbReference type="ARBA" id="ARBA00022801"/>
    </source>
</evidence>
<feature type="region of interest" description="Disordered" evidence="3">
    <location>
        <begin position="616"/>
        <end position="639"/>
    </location>
</feature>
<dbReference type="CDD" id="cd02257">
    <property type="entry name" value="Peptidase_C19"/>
    <property type="match status" value="1"/>
</dbReference>
<evidence type="ECO:0000259" key="4">
    <source>
        <dbReference type="PROSITE" id="PS50235"/>
    </source>
</evidence>
<dbReference type="SUPFAM" id="SSF54001">
    <property type="entry name" value="Cysteine proteinases"/>
    <property type="match status" value="1"/>
</dbReference>
<dbReference type="EMBL" id="JAXCGZ010002149">
    <property type="protein sequence ID" value="KAK7084316.1"/>
    <property type="molecule type" value="Genomic_DNA"/>
</dbReference>
<feature type="compositionally biased region" description="Polar residues" evidence="3">
    <location>
        <begin position="461"/>
        <end position="480"/>
    </location>
</feature>
<feature type="compositionally biased region" description="Low complexity" evidence="3">
    <location>
        <begin position="321"/>
        <end position="336"/>
    </location>
</feature>
<dbReference type="PROSITE" id="PS50235">
    <property type="entry name" value="USP_3"/>
    <property type="match status" value="1"/>
</dbReference>
<dbReference type="InterPro" id="IPR052398">
    <property type="entry name" value="Ubiquitin_hydrolase_53/54"/>
</dbReference>
<feature type="region of interest" description="Disordered" evidence="3">
    <location>
        <begin position="419"/>
        <end position="595"/>
    </location>
</feature>
<evidence type="ECO:0000256" key="1">
    <source>
        <dbReference type="ARBA" id="ARBA00022786"/>
    </source>
</evidence>
<sequence length="768" mass="84717">MNIQTYSLRSALKELFSQLQYSHESALPPDALRRALAQTFYNQQRFQLGFMDDAAECFENILLRIHFHIASGEAEDMCNARHCIPHQRFAMTLVEQSVCGECGATSEPLPFTQMVHYVSASALTAQAKQMQEGINGSPAQSPQMVLDMFGQLLKKAGGMGDIRDCPSACGAKIQICRTLMNRPEIVSIGVVWDSERPTLEHIMAVFATIGTTLRLRDVFQSVVDDRWAQHTQHQLVGVVTYYGKHYSTFFYHTKLRVWIYFDDATVREIGPHWDQVVDKCRRGHFQPLLLHYANPSGTPVPVDSAPRAVTLVPGHRAQNRSSQSSSHKSSSAPGDSYSQGNTRRAITPNPEKCVDGSGGPSPRRAVTPSPEVAAQDESNRDYQNIHSLHNKMYQEGTGEAHNDDVFETNTSSYRRQLESIKQKGSVLPNKPNITGRGRLDSDDSVYAGRRNDAQRQERQRSVSCSGYNQHGNRNSNSSLEQYEKDGLKMPEGTNVPRRRDSGNWSGDRNSASSSSSTSLENPYIFIVGKTGRQPSSPASKAPPSPSRDHPEYANLGLGVPQHVHNNSKGQAPSAAPNGQYDPGYDSYSLSSNDSYPIQQNLKHNLQQLQKIPEAVQTSDSPGTYTGGSQQDSSSISTLTESEAGSNCEALCLAADTLLDEAKAHEDAGDLPGALDLCNAAAAKSRAAMDAPYNNAQCLTFARMKHNTCVMRGRSLHRRILIQEETAAWEGQYKLGKISLVIICYSESILKYVKLLVSYVVLNIIRLTS</sequence>
<keyword evidence="1" id="KW-0833">Ubl conjugation pathway</keyword>
<proteinExistence type="predicted"/>
<reference evidence="5 6" key="1">
    <citation type="submission" date="2023-11" db="EMBL/GenBank/DDBJ databases">
        <title>Halocaridina rubra genome assembly.</title>
        <authorList>
            <person name="Smith C."/>
        </authorList>
    </citation>
    <scope>NUCLEOTIDE SEQUENCE [LARGE SCALE GENOMIC DNA]</scope>
    <source>
        <strain evidence="5">EP-1</strain>
        <tissue evidence="5">Whole</tissue>
    </source>
</reference>
<comment type="caution">
    <text evidence="5">The sequence shown here is derived from an EMBL/GenBank/DDBJ whole genome shotgun (WGS) entry which is preliminary data.</text>
</comment>
<dbReference type="AlphaFoldDB" id="A0AAN8XHK6"/>
<evidence type="ECO:0000313" key="5">
    <source>
        <dbReference type="EMBL" id="KAK7084316.1"/>
    </source>
</evidence>
<dbReference type="GO" id="GO:0016579">
    <property type="term" value="P:protein deubiquitination"/>
    <property type="evidence" value="ECO:0007669"/>
    <property type="project" value="InterPro"/>
</dbReference>
<feature type="compositionally biased region" description="Basic and acidic residues" evidence="3">
    <location>
        <begin position="449"/>
        <end position="460"/>
    </location>
</feature>
<dbReference type="Gene3D" id="3.90.70.10">
    <property type="entry name" value="Cysteine proteinases"/>
    <property type="match status" value="1"/>
</dbReference>
<feature type="compositionally biased region" description="Low complexity" evidence="3">
    <location>
        <begin position="584"/>
        <end position="595"/>
    </location>
</feature>
<dbReference type="InterPro" id="IPR038765">
    <property type="entry name" value="Papain-like_cys_pep_sf"/>
</dbReference>
<gene>
    <name evidence="5" type="primary">USP54</name>
    <name evidence="5" type="ORF">SK128_019596</name>
</gene>
<dbReference type="PANTHER" id="PTHR22975:SF9">
    <property type="entry name" value="ECHINUS SPLICE FORM 3"/>
    <property type="match status" value="1"/>
</dbReference>
<dbReference type="InterPro" id="IPR028889">
    <property type="entry name" value="USP"/>
</dbReference>
<organism evidence="5 6">
    <name type="scientific">Halocaridina rubra</name>
    <name type="common">Hawaiian red shrimp</name>
    <dbReference type="NCBI Taxonomy" id="373956"/>
    <lineage>
        <taxon>Eukaryota</taxon>
        <taxon>Metazoa</taxon>
        <taxon>Ecdysozoa</taxon>
        <taxon>Arthropoda</taxon>
        <taxon>Crustacea</taxon>
        <taxon>Multicrustacea</taxon>
        <taxon>Malacostraca</taxon>
        <taxon>Eumalacostraca</taxon>
        <taxon>Eucarida</taxon>
        <taxon>Decapoda</taxon>
        <taxon>Pleocyemata</taxon>
        <taxon>Caridea</taxon>
        <taxon>Atyoidea</taxon>
        <taxon>Atyidae</taxon>
        <taxon>Halocaridina</taxon>
    </lineage>
</organism>
<dbReference type="InterPro" id="IPR001394">
    <property type="entry name" value="Peptidase_C19_UCH"/>
</dbReference>
<keyword evidence="2 5" id="KW-0378">Hydrolase</keyword>
<dbReference type="GO" id="GO:0004843">
    <property type="term" value="F:cysteine-type deubiquitinase activity"/>
    <property type="evidence" value="ECO:0007669"/>
    <property type="project" value="InterPro"/>
</dbReference>
<evidence type="ECO:0000256" key="3">
    <source>
        <dbReference type="SAM" id="MobiDB-lite"/>
    </source>
</evidence>
<accession>A0AAN8XHK6</accession>
<name>A0AAN8XHK6_HALRR</name>
<dbReference type="Pfam" id="PF00443">
    <property type="entry name" value="UCH"/>
    <property type="match status" value="1"/>
</dbReference>
<dbReference type="PANTHER" id="PTHR22975">
    <property type="entry name" value="UBIQUITIN SPECIFIC PROTEINASE"/>
    <property type="match status" value="1"/>
</dbReference>